<evidence type="ECO:0000256" key="2">
    <source>
        <dbReference type="ARBA" id="ARBA00022490"/>
    </source>
</evidence>
<reference evidence="9 10" key="1">
    <citation type="submission" date="2022-09" db="EMBL/GenBank/DDBJ databases">
        <authorList>
            <person name="Kop L."/>
        </authorList>
    </citation>
    <scope>NUCLEOTIDE SEQUENCE [LARGE SCALE GENOMIC DNA]</scope>
    <source>
        <strain evidence="9 10">347</strain>
    </source>
</reference>
<sequence length="135" mass="15507">MVGFLGTYQVSLDEKGRLNVPAKFKGLMDKQYDNPNLVVAVMPDKEGRKDREYLIAFPQEEWLVNEEKLSHLSGLDGDDRNKMREIYAQASECEVKSGKILIAQHQRERAGLKKEVTLVGMSKTFEIWATDRFEI</sequence>
<evidence type="ECO:0000256" key="1">
    <source>
        <dbReference type="ARBA" id="ARBA00013860"/>
    </source>
</evidence>
<evidence type="ECO:0000259" key="8">
    <source>
        <dbReference type="PROSITE" id="PS51740"/>
    </source>
</evidence>
<keyword evidence="4 7" id="KW-0805">Transcription regulation</keyword>
<evidence type="ECO:0000256" key="3">
    <source>
        <dbReference type="ARBA" id="ARBA00022737"/>
    </source>
</evidence>
<comment type="subcellular location">
    <subcellularLocation>
        <location evidence="7">Cytoplasm</location>
        <location evidence="7">Nucleoid</location>
    </subcellularLocation>
</comment>
<evidence type="ECO:0000313" key="9">
    <source>
        <dbReference type="EMBL" id="CAI2717704.1"/>
    </source>
</evidence>
<keyword evidence="10" id="KW-1185">Reference proteome</keyword>
<dbReference type="InterPro" id="IPR035642">
    <property type="entry name" value="MraZ_N"/>
</dbReference>
<comment type="similarity">
    <text evidence="7">Belongs to the MraZ family.</text>
</comment>
<dbReference type="PROSITE" id="PS51740">
    <property type="entry name" value="SPOVT_ABRB"/>
    <property type="match status" value="1"/>
</dbReference>
<dbReference type="InterPro" id="IPR007159">
    <property type="entry name" value="SpoVT-AbrB_dom"/>
</dbReference>
<dbReference type="InterPro" id="IPR003444">
    <property type="entry name" value="MraZ"/>
</dbReference>
<dbReference type="EMBL" id="OX336137">
    <property type="protein sequence ID" value="CAI2717704.1"/>
    <property type="molecule type" value="Genomic_DNA"/>
</dbReference>
<evidence type="ECO:0000256" key="5">
    <source>
        <dbReference type="ARBA" id="ARBA00023125"/>
    </source>
</evidence>
<evidence type="ECO:0000256" key="7">
    <source>
        <dbReference type="HAMAP-Rule" id="MF_01008"/>
    </source>
</evidence>
<feature type="domain" description="SpoVT-AbrB" evidence="8">
    <location>
        <begin position="7"/>
        <end position="61"/>
    </location>
</feature>
<evidence type="ECO:0000313" key="10">
    <source>
        <dbReference type="Proteomes" id="UP001157733"/>
    </source>
</evidence>
<dbReference type="Proteomes" id="UP001157733">
    <property type="component" value="Chromosome"/>
</dbReference>
<protein>
    <recommendedName>
        <fullName evidence="1 7">Transcriptional regulator MraZ</fullName>
    </recommendedName>
</protein>
<dbReference type="CDD" id="cd16320">
    <property type="entry name" value="MraZ_N"/>
    <property type="match status" value="1"/>
</dbReference>
<dbReference type="InterPro" id="IPR020603">
    <property type="entry name" value="MraZ_dom"/>
</dbReference>
<keyword evidence="6 7" id="KW-0804">Transcription</keyword>
<accession>A0ABM9HC18</accession>
<comment type="subunit">
    <text evidence="7">Forms oligomers.</text>
</comment>
<dbReference type="Gene3D" id="3.40.1550.20">
    <property type="entry name" value="Transcriptional regulator MraZ domain"/>
    <property type="match status" value="1"/>
</dbReference>
<name>A0ABM9HC18_9BACT</name>
<keyword evidence="5 7" id="KW-0238">DNA-binding</keyword>
<dbReference type="InterPro" id="IPR037914">
    <property type="entry name" value="SpoVT-AbrB_sf"/>
</dbReference>
<dbReference type="InterPro" id="IPR038619">
    <property type="entry name" value="MraZ_sf"/>
</dbReference>
<evidence type="ECO:0000256" key="4">
    <source>
        <dbReference type="ARBA" id="ARBA00023015"/>
    </source>
</evidence>
<dbReference type="SUPFAM" id="SSF89447">
    <property type="entry name" value="AbrB/MazE/MraZ-like"/>
    <property type="match status" value="1"/>
</dbReference>
<dbReference type="CDD" id="cd16321">
    <property type="entry name" value="MraZ_C"/>
    <property type="match status" value="1"/>
</dbReference>
<proteinExistence type="inferred from homology"/>
<dbReference type="InterPro" id="IPR035644">
    <property type="entry name" value="MraZ_C"/>
</dbReference>
<dbReference type="PANTHER" id="PTHR34701:SF1">
    <property type="entry name" value="TRANSCRIPTIONAL REGULATOR MRAZ"/>
    <property type="match status" value="1"/>
</dbReference>
<organism evidence="9 10">
    <name type="scientific">Nitrospina watsonii</name>
    <dbReference type="NCBI Taxonomy" id="1323948"/>
    <lineage>
        <taxon>Bacteria</taxon>
        <taxon>Pseudomonadati</taxon>
        <taxon>Nitrospinota/Tectimicrobiota group</taxon>
        <taxon>Nitrospinota</taxon>
        <taxon>Nitrospinia</taxon>
        <taxon>Nitrospinales</taxon>
        <taxon>Nitrospinaceae</taxon>
        <taxon>Nitrospina</taxon>
    </lineage>
</organism>
<evidence type="ECO:0000256" key="6">
    <source>
        <dbReference type="ARBA" id="ARBA00023163"/>
    </source>
</evidence>
<dbReference type="Pfam" id="PF02381">
    <property type="entry name" value="MraZ"/>
    <property type="match status" value="2"/>
</dbReference>
<dbReference type="PANTHER" id="PTHR34701">
    <property type="entry name" value="TRANSCRIPTIONAL REGULATOR MRAZ"/>
    <property type="match status" value="1"/>
</dbReference>
<dbReference type="HAMAP" id="MF_01008">
    <property type="entry name" value="MraZ"/>
    <property type="match status" value="1"/>
</dbReference>
<keyword evidence="3" id="KW-0677">Repeat</keyword>
<keyword evidence="2 7" id="KW-0963">Cytoplasm</keyword>
<gene>
    <name evidence="7 9" type="primary">mraZ</name>
    <name evidence="9" type="ORF">NSPWAT_0845</name>
</gene>